<feature type="domain" description="GGDEF" evidence="5">
    <location>
        <begin position="735"/>
        <end position="869"/>
    </location>
</feature>
<dbReference type="SMART" id="SM00052">
    <property type="entry name" value="EAL"/>
    <property type="match status" value="1"/>
</dbReference>
<dbReference type="InterPro" id="IPR000014">
    <property type="entry name" value="PAS"/>
</dbReference>
<dbReference type="CDD" id="cd01948">
    <property type="entry name" value="EAL"/>
    <property type="match status" value="1"/>
</dbReference>
<dbReference type="InterPro" id="IPR029787">
    <property type="entry name" value="Nucleotide_cyclase"/>
</dbReference>
<proteinExistence type="predicted"/>
<evidence type="ECO:0000259" key="2">
    <source>
        <dbReference type="PROSITE" id="PS50112"/>
    </source>
</evidence>
<sequence length="1143" mass="128082">MSSAPRQLRRVFVLGLVSFMAGILTLTVYTLWRLRADTLENGLQVSALHSRSFEDFLTQSLRVSELAAANTPPPNRLNSNLKQIENAFLNTLRQTPFLRSMSLQDDAGRILASSNPANVGLMVTTRNYLPEDVNDQAILRIGQPWAGRDFANGRATSPAQPMAPDEQSFIPVTKTLLMDGYKLRLLIALNPDYFLNHMVSALENEEGIVEVLRYDGILLMSTSPQAKAGSLHGYVVDELLKGQVETGSLEQNYEHDEKVLTSFRSSRLYPFVVITHLARNSVLQPWMTEVKTLLAVLVPVLLAITLLSISMYRRQMEAAAHRDETERLLRINATVFDASSEAIIITDAQANILSVNTAFTAITGYAEHEIQGHNPRLLASGQHDPGFYTNMWTTLVHTGKWQGELVNHRKDGTPFDAQVSITRSLNSQGQVQHYVGVMADITAQKQNETIRNELNRDFVSFLENTSDFIYFKDKDSRFRFASQPLADVTGHASWRDMIGKHDLEVFPPETARIYHHEEYAVFHDGKPLLNKIDPYFDASGRKGWVSTSKWPLFDFDGKVVGLFGISRDITDQKQNEAKLELAASVFSNSREGILITNLDGVIIDVNEAFSDITGYAHDEVIGKNPRILNSGRQSKAYYLAMWQSLTTKGHWYGEVWNRRKTGEVYAEMLTISTVHNAQGLALHYVALFSDITMTKKHEQQLEHIAHYDTLTSLPNRVLLADRLSQSMAQAQRHGRKLAVVFLDLDGFKAVNDTHGHDAGDLLLTTLANRMKHALREGDTLARIGGDEFVAVLVDLLHTDESLPILKRLLGAAAEPIQLGDFRLQVSASLGVTFYPQDSEMDADQLQRQADQAMYQAKVSGKNRYHFFDAEQDRNVRGHHESLERIRHAIATDEFVLYYQPKVNLRTGEIIGAEALIRWPHPEHGLLVPGQFLPTIENHPLAIDLGEWVINQAMTQMQDWHEAGLDLPVSVNVGARQLQQHDFVPRLQLILAAHPDINPGCLELEVLETSALEDIDAVSQVIQTCREFGVMFALDDFGTGYSSLTYLKRLPVAQLKIDRSFVSDMMDNPDNLVILQGVIGLARAFHHEVIAEGVETLAQGRVLLELGCERAQGFGIAAPMPAQDFLQWVSTWQQAQPWLELSAP</sequence>
<feature type="domain" description="PAS" evidence="2">
    <location>
        <begin position="578"/>
        <end position="624"/>
    </location>
</feature>
<dbReference type="PROSITE" id="PS50113">
    <property type="entry name" value="PAC"/>
    <property type="match status" value="3"/>
</dbReference>
<dbReference type="Gene3D" id="3.20.20.450">
    <property type="entry name" value="EAL domain"/>
    <property type="match status" value="1"/>
</dbReference>
<keyword evidence="1" id="KW-1133">Transmembrane helix</keyword>
<evidence type="ECO:0000313" key="7">
    <source>
        <dbReference type="Proteomes" id="UP000824366"/>
    </source>
</evidence>
<dbReference type="InterPro" id="IPR000700">
    <property type="entry name" value="PAS-assoc_C"/>
</dbReference>
<evidence type="ECO:0000259" key="4">
    <source>
        <dbReference type="PROSITE" id="PS50883"/>
    </source>
</evidence>
<dbReference type="InterPro" id="IPR043128">
    <property type="entry name" value="Rev_trsase/Diguanyl_cyclase"/>
</dbReference>
<evidence type="ECO:0000313" key="6">
    <source>
        <dbReference type="EMBL" id="BCO25705.1"/>
    </source>
</evidence>
<dbReference type="InterPro" id="IPR001633">
    <property type="entry name" value="EAL_dom"/>
</dbReference>
<dbReference type="SMART" id="SM00267">
    <property type="entry name" value="GGDEF"/>
    <property type="match status" value="1"/>
</dbReference>
<dbReference type="NCBIfam" id="TIGR00254">
    <property type="entry name" value="GGDEF"/>
    <property type="match status" value="1"/>
</dbReference>
<feature type="domain" description="EAL" evidence="4">
    <location>
        <begin position="878"/>
        <end position="1132"/>
    </location>
</feature>
<dbReference type="PANTHER" id="PTHR44757:SF2">
    <property type="entry name" value="BIOFILM ARCHITECTURE MAINTENANCE PROTEIN MBAA"/>
    <property type="match status" value="1"/>
</dbReference>
<feature type="transmembrane region" description="Helical" evidence="1">
    <location>
        <begin position="293"/>
        <end position="312"/>
    </location>
</feature>
<gene>
    <name evidence="6" type="ORF">MIZ03_0584</name>
</gene>
<feature type="domain" description="PAS" evidence="2">
    <location>
        <begin position="335"/>
        <end position="374"/>
    </location>
</feature>
<dbReference type="InterPro" id="IPR035919">
    <property type="entry name" value="EAL_sf"/>
</dbReference>
<reference evidence="6 7" key="1">
    <citation type="journal article" date="2021" name="Microbiol. Spectr.">
        <title>A Single Bacterium Capable of Oxidation and Reduction of Iron at Circumneutral pH.</title>
        <authorList>
            <person name="Kato S."/>
            <person name="Ohkuma M."/>
        </authorList>
    </citation>
    <scope>NUCLEOTIDE SEQUENCE [LARGE SCALE GENOMIC DNA]</scope>
    <source>
        <strain evidence="6 7">MIZ03</strain>
    </source>
</reference>
<accession>A0ABM7MHL0</accession>
<feature type="domain" description="PAC" evidence="3">
    <location>
        <begin position="651"/>
        <end position="703"/>
    </location>
</feature>
<evidence type="ECO:0000259" key="3">
    <source>
        <dbReference type="PROSITE" id="PS50113"/>
    </source>
</evidence>
<dbReference type="PROSITE" id="PS50112">
    <property type="entry name" value="PAS"/>
    <property type="match status" value="2"/>
</dbReference>
<feature type="domain" description="PAC" evidence="3">
    <location>
        <begin position="399"/>
        <end position="453"/>
    </location>
</feature>
<dbReference type="Pfam" id="PF00563">
    <property type="entry name" value="EAL"/>
    <property type="match status" value="1"/>
</dbReference>
<dbReference type="NCBIfam" id="TIGR00229">
    <property type="entry name" value="sensory_box"/>
    <property type="match status" value="3"/>
</dbReference>
<dbReference type="SMART" id="SM00091">
    <property type="entry name" value="PAS"/>
    <property type="match status" value="3"/>
</dbReference>
<dbReference type="InterPro" id="IPR001610">
    <property type="entry name" value="PAC"/>
</dbReference>
<dbReference type="CDD" id="cd01949">
    <property type="entry name" value="GGDEF"/>
    <property type="match status" value="1"/>
</dbReference>
<keyword evidence="1" id="KW-0812">Transmembrane</keyword>
<evidence type="ECO:0000256" key="1">
    <source>
        <dbReference type="SAM" id="Phobius"/>
    </source>
</evidence>
<protein>
    <recommendedName>
        <fullName evidence="8">Diguanylate cyclase/phosphodiesterase with PAS/PAC sensor(S)</fullName>
    </recommendedName>
</protein>
<dbReference type="SMART" id="SM00086">
    <property type="entry name" value="PAC"/>
    <property type="match status" value="3"/>
</dbReference>
<dbReference type="InterPro" id="IPR013656">
    <property type="entry name" value="PAS_4"/>
</dbReference>
<feature type="transmembrane region" description="Helical" evidence="1">
    <location>
        <begin position="12"/>
        <end position="32"/>
    </location>
</feature>
<dbReference type="SUPFAM" id="SSF55785">
    <property type="entry name" value="PYP-like sensor domain (PAS domain)"/>
    <property type="match status" value="3"/>
</dbReference>
<dbReference type="Gene3D" id="3.30.450.20">
    <property type="entry name" value="PAS domain"/>
    <property type="match status" value="3"/>
</dbReference>
<dbReference type="SUPFAM" id="SSF55073">
    <property type="entry name" value="Nucleotide cyclase"/>
    <property type="match status" value="1"/>
</dbReference>
<dbReference type="Pfam" id="PF08448">
    <property type="entry name" value="PAS_4"/>
    <property type="match status" value="1"/>
</dbReference>
<dbReference type="EMBL" id="AP024238">
    <property type="protein sequence ID" value="BCO25705.1"/>
    <property type="molecule type" value="Genomic_DNA"/>
</dbReference>
<dbReference type="PANTHER" id="PTHR44757">
    <property type="entry name" value="DIGUANYLATE CYCLASE DGCP"/>
    <property type="match status" value="1"/>
</dbReference>
<dbReference type="SUPFAM" id="SSF141868">
    <property type="entry name" value="EAL domain-like"/>
    <property type="match status" value="1"/>
</dbReference>
<name>A0ABM7MHL0_9BURK</name>
<dbReference type="Proteomes" id="UP000824366">
    <property type="component" value="Chromosome"/>
</dbReference>
<dbReference type="Pfam" id="PF13426">
    <property type="entry name" value="PAS_9"/>
    <property type="match status" value="2"/>
</dbReference>
<dbReference type="Gene3D" id="3.30.70.270">
    <property type="match status" value="1"/>
</dbReference>
<dbReference type="InterPro" id="IPR000160">
    <property type="entry name" value="GGDEF_dom"/>
</dbReference>
<feature type="domain" description="PAC" evidence="3">
    <location>
        <begin position="523"/>
        <end position="581"/>
    </location>
</feature>
<keyword evidence="1" id="KW-0472">Membrane</keyword>
<dbReference type="PROSITE" id="PS50883">
    <property type="entry name" value="EAL"/>
    <property type="match status" value="1"/>
</dbReference>
<organism evidence="6 7">
    <name type="scientific">Rhodoferax lithotrophicus</name>
    <dbReference type="NCBI Taxonomy" id="2798804"/>
    <lineage>
        <taxon>Bacteria</taxon>
        <taxon>Pseudomonadati</taxon>
        <taxon>Pseudomonadota</taxon>
        <taxon>Betaproteobacteria</taxon>
        <taxon>Burkholderiales</taxon>
        <taxon>Comamonadaceae</taxon>
        <taxon>Rhodoferax</taxon>
    </lineage>
</organism>
<dbReference type="InterPro" id="IPR052155">
    <property type="entry name" value="Biofilm_reg_signaling"/>
</dbReference>
<dbReference type="Pfam" id="PF00990">
    <property type="entry name" value="GGDEF"/>
    <property type="match status" value="1"/>
</dbReference>
<evidence type="ECO:0000259" key="5">
    <source>
        <dbReference type="PROSITE" id="PS50887"/>
    </source>
</evidence>
<keyword evidence="7" id="KW-1185">Reference proteome</keyword>
<dbReference type="InterPro" id="IPR035965">
    <property type="entry name" value="PAS-like_dom_sf"/>
</dbReference>
<dbReference type="PROSITE" id="PS50887">
    <property type="entry name" value="GGDEF"/>
    <property type="match status" value="1"/>
</dbReference>
<dbReference type="CDD" id="cd00130">
    <property type="entry name" value="PAS"/>
    <property type="match status" value="3"/>
</dbReference>
<dbReference type="RefSeq" id="WP_223907838.1">
    <property type="nucleotide sequence ID" value="NZ_AP024238.1"/>
</dbReference>
<evidence type="ECO:0008006" key="8">
    <source>
        <dbReference type="Google" id="ProtNLM"/>
    </source>
</evidence>